<dbReference type="PANTHER" id="PTHR31669:SF280">
    <property type="entry name" value="PROTEIN FAR1-RELATED SEQUENCE 2"/>
    <property type="match status" value="1"/>
</dbReference>
<dbReference type="GO" id="GO:0006355">
    <property type="term" value="P:regulation of DNA-templated transcription"/>
    <property type="evidence" value="ECO:0007669"/>
    <property type="project" value="UniProtKB-UniRule"/>
</dbReference>
<name>A0A7N2LHX5_QUELO</name>
<dbReference type="InterPro" id="IPR007527">
    <property type="entry name" value="Znf_SWIM"/>
</dbReference>
<protein>
    <recommendedName>
        <fullName evidence="6">Protein FAR1-RELATED SEQUENCE</fullName>
    </recommendedName>
</protein>
<evidence type="ECO:0000313" key="10">
    <source>
        <dbReference type="Proteomes" id="UP000594261"/>
    </source>
</evidence>
<reference evidence="9 10" key="1">
    <citation type="journal article" date="2016" name="G3 (Bethesda)">
        <title>First Draft Assembly and Annotation of the Genome of a California Endemic Oak Quercus lobata Nee (Fagaceae).</title>
        <authorList>
            <person name="Sork V.L."/>
            <person name="Fitz-Gibbon S.T."/>
            <person name="Puiu D."/>
            <person name="Crepeau M."/>
            <person name="Gugger P.F."/>
            <person name="Sherman R."/>
            <person name="Stevens K."/>
            <person name="Langley C.H."/>
            <person name="Pellegrini M."/>
            <person name="Salzberg S.L."/>
        </authorList>
    </citation>
    <scope>NUCLEOTIDE SEQUENCE [LARGE SCALE GENOMIC DNA]</scope>
    <source>
        <strain evidence="9 10">cv. SW786</strain>
    </source>
</reference>
<reference evidence="9" key="2">
    <citation type="submission" date="2021-01" db="UniProtKB">
        <authorList>
            <consortium name="EnsemblPlants"/>
        </authorList>
    </citation>
    <scope>IDENTIFICATION</scope>
</reference>
<dbReference type="OrthoDB" id="742364at2759"/>
<dbReference type="EMBL" id="LRBV02000004">
    <property type="status" value="NOT_ANNOTATED_CDS"/>
    <property type="molecule type" value="Genomic_DNA"/>
</dbReference>
<gene>
    <name evidence="9" type="primary">LOC115986798</name>
</gene>
<dbReference type="RefSeq" id="XP_030965980.1">
    <property type="nucleotide sequence ID" value="XM_031110120.1"/>
</dbReference>
<dbReference type="EnsemblPlants" id="QL04p062155:mrna">
    <property type="protein sequence ID" value="QL04p062155:mrna"/>
    <property type="gene ID" value="QL04p062155"/>
</dbReference>
<dbReference type="PROSITE" id="PS50966">
    <property type="entry name" value="ZF_SWIM"/>
    <property type="match status" value="1"/>
</dbReference>
<dbReference type="GO" id="GO:0005634">
    <property type="term" value="C:nucleus"/>
    <property type="evidence" value="ECO:0007669"/>
    <property type="project" value="UniProtKB-SubCell"/>
</dbReference>
<dbReference type="FunCoup" id="A0A7N2LHX5">
    <property type="interactions" value="123"/>
</dbReference>
<evidence type="ECO:0000259" key="8">
    <source>
        <dbReference type="PROSITE" id="PS50966"/>
    </source>
</evidence>
<dbReference type="PANTHER" id="PTHR31669">
    <property type="entry name" value="PROTEIN FAR1-RELATED SEQUENCE 10-RELATED"/>
    <property type="match status" value="1"/>
</dbReference>
<dbReference type="GO" id="GO:0008270">
    <property type="term" value="F:zinc ion binding"/>
    <property type="evidence" value="ECO:0007669"/>
    <property type="project" value="UniProtKB-UniRule"/>
</dbReference>
<keyword evidence="4 6" id="KW-0862">Zinc</keyword>
<keyword evidence="10" id="KW-1185">Reference proteome</keyword>
<proteinExistence type="inferred from homology"/>
<feature type="domain" description="SWIM-type" evidence="8">
    <location>
        <begin position="545"/>
        <end position="581"/>
    </location>
</feature>
<dbReference type="InParanoid" id="A0A7N2LHX5"/>
<comment type="function">
    <text evidence="6">Putative transcription activator involved in regulating light control of development.</text>
</comment>
<evidence type="ECO:0000256" key="4">
    <source>
        <dbReference type="ARBA" id="ARBA00022833"/>
    </source>
</evidence>
<dbReference type="OMA" id="CCLCHSF"/>
<organism evidence="9 10">
    <name type="scientific">Quercus lobata</name>
    <name type="common">Valley oak</name>
    <dbReference type="NCBI Taxonomy" id="97700"/>
    <lineage>
        <taxon>Eukaryota</taxon>
        <taxon>Viridiplantae</taxon>
        <taxon>Streptophyta</taxon>
        <taxon>Embryophyta</taxon>
        <taxon>Tracheophyta</taxon>
        <taxon>Spermatophyta</taxon>
        <taxon>Magnoliopsida</taxon>
        <taxon>eudicotyledons</taxon>
        <taxon>Gunneridae</taxon>
        <taxon>Pentapetalae</taxon>
        <taxon>rosids</taxon>
        <taxon>fabids</taxon>
        <taxon>Fagales</taxon>
        <taxon>Fagaceae</taxon>
        <taxon>Quercus</taxon>
    </lineage>
</organism>
<comment type="subcellular location">
    <subcellularLocation>
        <location evidence="6">Nucleus</location>
    </subcellularLocation>
</comment>
<dbReference type="InterPro" id="IPR006564">
    <property type="entry name" value="Znf_PMZ"/>
</dbReference>
<dbReference type="GeneID" id="115986798"/>
<dbReference type="RefSeq" id="XP_030965981.1">
    <property type="nucleotide sequence ID" value="XM_031110121.1"/>
</dbReference>
<dbReference type="InterPro" id="IPR031052">
    <property type="entry name" value="FHY3/FAR1"/>
</dbReference>
<comment type="similarity">
    <text evidence="1 6">Belongs to the FHY3/FAR1 family.</text>
</comment>
<dbReference type="Pfam" id="PF04434">
    <property type="entry name" value="SWIM"/>
    <property type="match status" value="1"/>
</dbReference>
<evidence type="ECO:0000256" key="2">
    <source>
        <dbReference type="ARBA" id="ARBA00022723"/>
    </source>
</evidence>
<evidence type="ECO:0000256" key="3">
    <source>
        <dbReference type="ARBA" id="ARBA00022771"/>
    </source>
</evidence>
<feature type="region of interest" description="Disordered" evidence="7">
    <location>
        <begin position="683"/>
        <end position="708"/>
    </location>
</feature>
<dbReference type="Proteomes" id="UP000594261">
    <property type="component" value="Chromosome 4"/>
</dbReference>
<dbReference type="AlphaFoldDB" id="A0A7N2LHX5"/>
<keyword evidence="3 5" id="KW-0863">Zinc-finger</keyword>
<dbReference type="InterPro" id="IPR004330">
    <property type="entry name" value="FAR1_DNA_bnd_dom"/>
</dbReference>
<keyword evidence="2 6" id="KW-0479">Metal-binding</keyword>
<evidence type="ECO:0000256" key="6">
    <source>
        <dbReference type="RuleBase" id="RU367018"/>
    </source>
</evidence>
<keyword evidence="6" id="KW-0539">Nucleus</keyword>
<dbReference type="Gramene" id="QL04p062155:mrna">
    <property type="protein sequence ID" value="QL04p062155:mrna"/>
    <property type="gene ID" value="QL04p062155"/>
</dbReference>
<evidence type="ECO:0000256" key="7">
    <source>
        <dbReference type="SAM" id="MobiDB-lite"/>
    </source>
</evidence>
<evidence type="ECO:0000313" key="9">
    <source>
        <dbReference type="EnsemblPlants" id="QL04p062155:mrna"/>
    </source>
</evidence>
<evidence type="ECO:0000256" key="5">
    <source>
        <dbReference type="PROSITE-ProRule" id="PRU00325"/>
    </source>
</evidence>
<dbReference type="Pfam" id="PF10551">
    <property type="entry name" value="MULE"/>
    <property type="match status" value="1"/>
</dbReference>
<dbReference type="SMART" id="SM00575">
    <property type="entry name" value="ZnF_PMZ"/>
    <property type="match status" value="1"/>
</dbReference>
<dbReference type="KEGG" id="qlo:115986798"/>
<dbReference type="Pfam" id="PF03101">
    <property type="entry name" value="FAR1"/>
    <property type="match status" value="1"/>
</dbReference>
<sequence length="862" mass="99938">MEIDLELPSCEHEKLDIGSNTNIDDVDSADRMYVEEDDVNSPTTSEHVEEVFGPNASVSTIQNEVDVNAVGLNGVNKSVTCEPHNGLEFETKEAAYSFYREYARSVGFGITIKASRRSKKSGKFIDIKIACSRFGSKRVSSSTVQPRPCLKTDCKAGLHMKRTPEEKWVVHSFIKEHNHDICPLDFYNSIRGHNKQPGIVACQKKGLQLALDEGDVQVMLDNFMYMQDDNPNFFYSIDFDHEKRLRSVFWVDAKGRHDYINFSDVVFFDTFYVRNKYKVPLVPIIGVNHHFQYILLGCALIGEETTLTFVWLMQTWLKSVGSQAPRIVITDQDKFLKEAVADVFPDTRHCFCLWHILRRIFENLGGIINENEKFMAKFNKCIYRSWTDEQFEKRWWKMVDKFELKEDEWFHSLYEDRNKWVPTYMRDSFFAGLSTTERSESITSFFDRYICRETSFKEFIEQYRTFLEDRYYMEAEADFETRHKQPALRSLSPFEKQMSRVYTDAVFKKFQFEVLGVVSCHSQEEREDNGTVIYRVDDFEERQNFVVAWNKAELDICCLCHSFEYRGFLCRHAILVLQNCGLPNIPSHYILKRWTKDAKVRQPTSQVSNGLHYRVLRFNDLCKRAMRLVEEGSLSEETYSIAFQALEEVLKHCVGVNNSVRSVLEPNKLAIHGFLDIEEENQNNSMAKSSKKKKTFKKRKGRSEPDGVTIGIQESCQQMEQMSSRAHNLDNCYVPQQDLQGVELSSRAPAFDEYFDDQQNINSVGQLNSNSPIRDDYFSNQQGLQGLGQLHSLASRVGQYGTQQSMQGLLQAQLSFKAPVIHGCFDIQDNLQDMEQTMGSSQFHNIATKHLPSKHLSRHLER</sequence>
<accession>A0A7N2LHX5</accession>
<evidence type="ECO:0000256" key="1">
    <source>
        <dbReference type="ARBA" id="ARBA00005889"/>
    </source>
</evidence>
<dbReference type="InterPro" id="IPR018289">
    <property type="entry name" value="MULE_transposase_dom"/>
</dbReference>
<feature type="compositionally biased region" description="Basic residues" evidence="7">
    <location>
        <begin position="689"/>
        <end position="701"/>
    </location>
</feature>